<dbReference type="InterPro" id="IPR036097">
    <property type="entry name" value="HisK_dim/P_sf"/>
</dbReference>
<gene>
    <name evidence="16" type="ORF">E8M01_08990</name>
</gene>
<dbReference type="NCBIfam" id="TIGR00229">
    <property type="entry name" value="sensory_box"/>
    <property type="match status" value="1"/>
</dbReference>
<evidence type="ECO:0000256" key="10">
    <source>
        <dbReference type="ARBA" id="ARBA00068150"/>
    </source>
</evidence>
<organism evidence="16 17">
    <name type="scientific">Phreatobacter stygius</name>
    <dbReference type="NCBI Taxonomy" id="1940610"/>
    <lineage>
        <taxon>Bacteria</taxon>
        <taxon>Pseudomonadati</taxon>
        <taxon>Pseudomonadota</taxon>
        <taxon>Alphaproteobacteria</taxon>
        <taxon>Hyphomicrobiales</taxon>
        <taxon>Phreatobacteraceae</taxon>
        <taxon>Phreatobacter</taxon>
    </lineage>
</organism>
<evidence type="ECO:0000313" key="16">
    <source>
        <dbReference type="EMBL" id="QCI64353.1"/>
    </source>
</evidence>
<dbReference type="FunFam" id="3.30.565.10:FF:000010">
    <property type="entry name" value="Sensor histidine kinase RcsC"/>
    <property type="match status" value="1"/>
</dbReference>
<keyword evidence="7" id="KW-0067">ATP-binding</keyword>
<dbReference type="InterPro" id="IPR035965">
    <property type="entry name" value="PAS-like_dom_sf"/>
</dbReference>
<dbReference type="OrthoDB" id="9801651at2"/>
<dbReference type="Gene3D" id="3.40.50.2300">
    <property type="match status" value="1"/>
</dbReference>
<dbReference type="PANTHER" id="PTHR45339:SF5">
    <property type="entry name" value="HISTIDINE KINASE"/>
    <property type="match status" value="1"/>
</dbReference>
<dbReference type="KEGG" id="pstg:E8M01_08990"/>
<evidence type="ECO:0000256" key="9">
    <source>
        <dbReference type="ARBA" id="ARBA00064003"/>
    </source>
</evidence>
<feature type="domain" description="PAC" evidence="15">
    <location>
        <begin position="121"/>
        <end position="172"/>
    </location>
</feature>
<dbReference type="Pfam" id="PF00072">
    <property type="entry name" value="Response_reg"/>
    <property type="match status" value="1"/>
</dbReference>
<evidence type="ECO:0000256" key="3">
    <source>
        <dbReference type="ARBA" id="ARBA00022553"/>
    </source>
</evidence>
<dbReference type="InterPro" id="IPR001789">
    <property type="entry name" value="Sig_transdc_resp-reg_receiver"/>
</dbReference>
<dbReference type="Pfam" id="PF08448">
    <property type="entry name" value="PAS_4"/>
    <property type="match status" value="1"/>
</dbReference>
<dbReference type="Pfam" id="PF00512">
    <property type="entry name" value="HisKA"/>
    <property type="match status" value="1"/>
</dbReference>
<dbReference type="PROSITE" id="PS50109">
    <property type="entry name" value="HIS_KIN"/>
    <property type="match status" value="1"/>
</dbReference>
<dbReference type="InterPro" id="IPR013656">
    <property type="entry name" value="PAS_4"/>
</dbReference>
<dbReference type="InterPro" id="IPR011006">
    <property type="entry name" value="CheY-like_superfamily"/>
</dbReference>
<evidence type="ECO:0000259" key="12">
    <source>
        <dbReference type="PROSITE" id="PS50109"/>
    </source>
</evidence>
<dbReference type="PROSITE" id="PS50112">
    <property type="entry name" value="PAS"/>
    <property type="match status" value="1"/>
</dbReference>
<dbReference type="PANTHER" id="PTHR45339">
    <property type="entry name" value="HYBRID SIGNAL TRANSDUCTION HISTIDINE KINASE J"/>
    <property type="match status" value="1"/>
</dbReference>
<accession>A0A4D7B004</accession>
<dbReference type="SMART" id="SM00388">
    <property type="entry name" value="HisKA"/>
    <property type="match status" value="1"/>
</dbReference>
<evidence type="ECO:0000259" key="14">
    <source>
        <dbReference type="PROSITE" id="PS50112"/>
    </source>
</evidence>
<dbReference type="InterPro" id="IPR036890">
    <property type="entry name" value="HATPase_C_sf"/>
</dbReference>
<dbReference type="InterPro" id="IPR004358">
    <property type="entry name" value="Sig_transdc_His_kin-like_C"/>
</dbReference>
<dbReference type="InterPro" id="IPR003594">
    <property type="entry name" value="HATPase_dom"/>
</dbReference>
<name>A0A4D7B004_9HYPH</name>
<dbReference type="PROSITE" id="PS50113">
    <property type="entry name" value="PAC"/>
    <property type="match status" value="1"/>
</dbReference>
<evidence type="ECO:0000256" key="1">
    <source>
        <dbReference type="ARBA" id="ARBA00000085"/>
    </source>
</evidence>
<feature type="domain" description="Response regulatory" evidence="13">
    <location>
        <begin position="555"/>
        <end position="674"/>
    </location>
</feature>
<proteinExistence type="predicted"/>
<evidence type="ECO:0000256" key="11">
    <source>
        <dbReference type="PROSITE-ProRule" id="PRU00169"/>
    </source>
</evidence>
<feature type="domain" description="Histidine kinase" evidence="12">
    <location>
        <begin position="190"/>
        <end position="406"/>
    </location>
</feature>
<keyword evidence="5" id="KW-0547">Nucleotide-binding</keyword>
<feature type="domain" description="PAS" evidence="14">
    <location>
        <begin position="56"/>
        <end position="102"/>
    </location>
</feature>
<evidence type="ECO:0000256" key="4">
    <source>
        <dbReference type="ARBA" id="ARBA00022679"/>
    </source>
</evidence>
<dbReference type="CDD" id="cd00082">
    <property type="entry name" value="HisKA"/>
    <property type="match status" value="1"/>
</dbReference>
<keyword evidence="6" id="KW-0418">Kinase</keyword>
<dbReference type="CDD" id="cd16922">
    <property type="entry name" value="HATPase_EvgS-ArcB-TorS-like"/>
    <property type="match status" value="1"/>
</dbReference>
<evidence type="ECO:0000259" key="15">
    <source>
        <dbReference type="PROSITE" id="PS50113"/>
    </source>
</evidence>
<keyword evidence="8" id="KW-0902">Two-component regulatory system</keyword>
<dbReference type="SUPFAM" id="SSF55785">
    <property type="entry name" value="PYP-like sensor domain (PAS domain)"/>
    <property type="match status" value="1"/>
</dbReference>
<dbReference type="InterPro" id="IPR003661">
    <property type="entry name" value="HisK_dim/P_dom"/>
</dbReference>
<dbReference type="Pfam" id="PF02518">
    <property type="entry name" value="HATPase_c"/>
    <property type="match status" value="1"/>
</dbReference>
<dbReference type="CDD" id="cd00130">
    <property type="entry name" value="PAS"/>
    <property type="match status" value="1"/>
</dbReference>
<comment type="catalytic activity">
    <reaction evidence="1">
        <text>ATP + protein L-histidine = ADP + protein N-phospho-L-histidine.</text>
        <dbReference type="EC" id="2.7.13.3"/>
    </reaction>
</comment>
<comment type="subunit">
    <text evidence="9">At low DSF concentrations, interacts with RpfF.</text>
</comment>
<dbReference type="CDD" id="cd17546">
    <property type="entry name" value="REC_hyHK_CKI1_RcsC-like"/>
    <property type="match status" value="1"/>
</dbReference>
<evidence type="ECO:0000256" key="2">
    <source>
        <dbReference type="ARBA" id="ARBA00012438"/>
    </source>
</evidence>
<evidence type="ECO:0000256" key="7">
    <source>
        <dbReference type="ARBA" id="ARBA00022840"/>
    </source>
</evidence>
<dbReference type="PROSITE" id="PS50110">
    <property type="entry name" value="RESPONSE_REGULATORY"/>
    <property type="match status" value="1"/>
</dbReference>
<keyword evidence="17" id="KW-1185">Reference proteome</keyword>
<protein>
    <recommendedName>
        <fullName evidence="10">Sensory/regulatory protein RpfC</fullName>
        <ecNumber evidence="2">2.7.13.3</ecNumber>
    </recommendedName>
</protein>
<dbReference type="EC" id="2.7.13.3" evidence="2"/>
<dbReference type="PRINTS" id="PR00344">
    <property type="entry name" value="BCTRLSENSOR"/>
</dbReference>
<evidence type="ECO:0000256" key="5">
    <source>
        <dbReference type="ARBA" id="ARBA00022741"/>
    </source>
</evidence>
<dbReference type="SMART" id="SM00448">
    <property type="entry name" value="REC"/>
    <property type="match status" value="1"/>
</dbReference>
<evidence type="ECO:0000259" key="13">
    <source>
        <dbReference type="PROSITE" id="PS50110"/>
    </source>
</evidence>
<dbReference type="FunFam" id="1.10.287.130:FF:000002">
    <property type="entry name" value="Two-component osmosensing histidine kinase"/>
    <property type="match status" value="1"/>
</dbReference>
<dbReference type="Proteomes" id="UP000298781">
    <property type="component" value="Chromosome"/>
</dbReference>
<dbReference type="SUPFAM" id="SSF55874">
    <property type="entry name" value="ATPase domain of HSP90 chaperone/DNA topoisomerase II/histidine kinase"/>
    <property type="match status" value="1"/>
</dbReference>
<keyword evidence="4" id="KW-0808">Transferase</keyword>
<dbReference type="InterPro" id="IPR000700">
    <property type="entry name" value="PAS-assoc_C"/>
</dbReference>
<dbReference type="AlphaFoldDB" id="A0A4D7B004"/>
<feature type="modified residue" description="4-aspartylphosphate" evidence="11">
    <location>
        <position position="606"/>
    </location>
</feature>
<dbReference type="Gene3D" id="1.10.287.130">
    <property type="match status" value="1"/>
</dbReference>
<sequence length="693" mass="74172">MDPIALVAGIAAAFAVAAMAGLARLVHVRGALLRKTAALEETVEGLTDRVFELAESEERHRDLVDAQGDLIVRRDRQGIITFANQSYAALVGEPPDGLVGRTTGHHVIAVTAERHELDGSHSADERIATAEGERWIAWRHHPVRGSDGRLDEIQSAGRDITERKATEAELAESRARAESASSAKSRFLATVSHEIRTPLNGIMGMAALLIDTRLTPEQKTYAEAVKSSGEALLSLIDEILDFSKIEAGRLDLDIAPFELAALVEGVAELLGPRAHGKQLDLATAVAPDVPQRLMGDATRLRQVLLNLAGNAVKFTEAGGVAIAATREAGQLVVAISDTGPGIAPDDVERIFDEFEQGEATFARRHAGTGLGLAISRRLVARMGGTLGVDTVLGRGSVFTLRLPLAPAEEQPAPLGRLDGLTVLLVSPSAVEPEILSRRLKARGAEVLRAEAVAAIPADRHFDTALIDHRLGDDAVSATLSALDGRVERTVLVVTPAARGEIAGWREKGIAGWLISPVREASLVVQIPPRQAGGAATDPLDAREQTPPVRTDRPLKVLVAEDNEINALLVRRLLEKLGHEPVWVRDGRAAVEAALDPAQPFDLILMDMQMPECDGLSAAKMIRAREAAGRHLPIIALTANAFVEDRAAAIAAGMDAFVTKPLDRDRLAETLAFYGPITTKARNREGRRKAKVRP</sequence>
<evidence type="ECO:0000313" key="17">
    <source>
        <dbReference type="Proteomes" id="UP000298781"/>
    </source>
</evidence>
<dbReference type="EMBL" id="CP039690">
    <property type="protein sequence ID" value="QCI64353.1"/>
    <property type="molecule type" value="Genomic_DNA"/>
</dbReference>
<dbReference type="GO" id="GO:0005524">
    <property type="term" value="F:ATP binding"/>
    <property type="evidence" value="ECO:0007669"/>
    <property type="project" value="UniProtKB-KW"/>
</dbReference>
<dbReference type="InterPro" id="IPR005467">
    <property type="entry name" value="His_kinase_dom"/>
</dbReference>
<evidence type="ECO:0000256" key="8">
    <source>
        <dbReference type="ARBA" id="ARBA00023012"/>
    </source>
</evidence>
<evidence type="ECO:0000256" key="6">
    <source>
        <dbReference type="ARBA" id="ARBA00022777"/>
    </source>
</evidence>
<keyword evidence="3 11" id="KW-0597">Phosphoprotein</keyword>
<dbReference type="RefSeq" id="WP_136959807.1">
    <property type="nucleotide sequence ID" value="NZ_CP039690.1"/>
</dbReference>
<dbReference type="InterPro" id="IPR000014">
    <property type="entry name" value="PAS"/>
</dbReference>
<reference evidence="16 17" key="1">
    <citation type="submission" date="2019-04" db="EMBL/GenBank/DDBJ databases">
        <title>Phreatobacter aquaticus sp. nov.</title>
        <authorList>
            <person name="Choi A."/>
        </authorList>
    </citation>
    <scope>NUCLEOTIDE SEQUENCE [LARGE SCALE GENOMIC DNA]</scope>
    <source>
        <strain evidence="16 17">KCTC 52518</strain>
    </source>
</reference>
<dbReference type="GO" id="GO:0000155">
    <property type="term" value="F:phosphorelay sensor kinase activity"/>
    <property type="evidence" value="ECO:0007669"/>
    <property type="project" value="InterPro"/>
</dbReference>
<dbReference type="Gene3D" id="3.30.450.20">
    <property type="entry name" value="PAS domain"/>
    <property type="match status" value="1"/>
</dbReference>
<dbReference type="SUPFAM" id="SSF52172">
    <property type="entry name" value="CheY-like"/>
    <property type="match status" value="2"/>
</dbReference>
<dbReference type="SUPFAM" id="SSF47384">
    <property type="entry name" value="Homodimeric domain of signal transducing histidine kinase"/>
    <property type="match status" value="1"/>
</dbReference>
<dbReference type="Gene3D" id="3.30.565.10">
    <property type="entry name" value="Histidine kinase-like ATPase, C-terminal domain"/>
    <property type="match status" value="1"/>
</dbReference>
<dbReference type="SMART" id="SM00387">
    <property type="entry name" value="HATPase_c"/>
    <property type="match status" value="1"/>
</dbReference>